<protein>
    <recommendedName>
        <fullName evidence="1">F-box domain-containing protein</fullName>
    </recommendedName>
</protein>
<dbReference type="SUPFAM" id="SSF81383">
    <property type="entry name" value="F-box domain"/>
    <property type="match status" value="1"/>
</dbReference>
<dbReference type="PANTHER" id="PTHR31672">
    <property type="entry name" value="BNACNNG10540D PROTEIN"/>
    <property type="match status" value="1"/>
</dbReference>
<dbReference type="Pfam" id="PF08268">
    <property type="entry name" value="FBA_3"/>
    <property type="match status" value="1"/>
</dbReference>
<proteinExistence type="predicted"/>
<dbReference type="InterPro" id="IPR036047">
    <property type="entry name" value="F-box-like_dom_sf"/>
</dbReference>
<dbReference type="Pfam" id="PF00646">
    <property type="entry name" value="F-box"/>
    <property type="match status" value="1"/>
</dbReference>
<dbReference type="AlphaFoldDB" id="A0AAD8SK72"/>
<dbReference type="InterPro" id="IPR017451">
    <property type="entry name" value="F-box-assoc_interact_dom"/>
</dbReference>
<dbReference type="SMART" id="SM00256">
    <property type="entry name" value="FBOX"/>
    <property type="match status" value="1"/>
</dbReference>
<evidence type="ECO:0000313" key="2">
    <source>
        <dbReference type="EMBL" id="KAK1653845.1"/>
    </source>
</evidence>
<organism evidence="2 3">
    <name type="scientific">Lolium multiflorum</name>
    <name type="common">Italian ryegrass</name>
    <name type="synonym">Lolium perenne subsp. multiflorum</name>
    <dbReference type="NCBI Taxonomy" id="4521"/>
    <lineage>
        <taxon>Eukaryota</taxon>
        <taxon>Viridiplantae</taxon>
        <taxon>Streptophyta</taxon>
        <taxon>Embryophyta</taxon>
        <taxon>Tracheophyta</taxon>
        <taxon>Spermatophyta</taxon>
        <taxon>Magnoliopsida</taxon>
        <taxon>Liliopsida</taxon>
        <taxon>Poales</taxon>
        <taxon>Poaceae</taxon>
        <taxon>BOP clade</taxon>
        <taxon>Pooideae</taxon>
        <taxon>Poodae</taxon>
        <taxon>Poeae</taxon>
        <taxon>Poeae Chloroplast Group 2 (Poeae type)</taxon>
        <taxon>Loliodinae</taxon>
        <taxon>Loliinae</taxon>
        <taxon>Lolium</taxon>
    </lineage>
</organism>
<comment type="caution">
    <text evidence="2">The sequence shown here is derived from an EMBL/GenBank/DDBJ whole genome shotgun (WGS) entry which is preliminary data.</text>
</comment>
<reference evidence="2" key="1">
    <citation type="submission" date="2023-07" db="EMBL/GenBank/DDBJ databases">
        <title>A chromosome-level genome assembly of Lolium multiflorum.</title>
        <authorList>
            <person name="Chen Y."/>
            <person name="Copetti D."/>
            <person name="Kolliker R."/>
            <person name="Studer B."/>
        </authorList>
    </citation>
    <scope>NUCLEOTIDE SEQUENCE</scope>
    <source>
        <strain evidence="2">02402/16</strain>
        <tissue evidence="2">Leaf</tissue>
    </source>
</reference>
<dbReference type="Proteomes" id="UP001231189">
    <property type="component" value="Unassembled WGS sequence"/>
</dbReference>
<gene>
    <name evidence="2" type="ORF">QYE76_071650</name>
</gene>
<evidence type="ECO:0000259" key="1">
    <source>
        <dbReference type="SMART" id="SM00256"/>
    </source>
</evidence>
<dbReference type="EMBL" id="JAUUTY010000004">
    <property type="protein sequence ID" value="KAK1653845.1"/>
    <property type="molecule type" value="Genomic_DNA"/>
</dbReference>
<dbReference type="InterPro" id="IPR013187">
    <property type="entry name" value="F-box-assoc_dom_typ3"/>
</dbReference>
<keyword evidence="3" id="KW-1185">Reference proteome</keyword>
<feature type="domain" description="F-box" evidence="1">
    <location>
        <begin position="16"/>
        <end position="55"/>
    </location>
</feature>
<evidence type="ECO:0000313" key="3">
    <source>
        <dbReference type="Proteomes" id="UP001231189"/>
    </source>
</evidence>
<sequence>MGSHRPEPEKNSTMELSRDMVREILVKLPTKDVARSRCVSRLWLSVVSDPFFRNLHAMASHVTSARTEALLVTERRVPGPNDEATVFNVSSGKAMCCVPIPSSYTIGNVCNGFLCFAHPDGPTAPVLVCNPVTGEAVMLPKAPPLVSSKVHLFALGFSPSTKEYKLFRLSTYPWSSSTSDQCVEVDVHTLGDTRGWRCRDSFTSPCRPANVSAPVSIDGKIYVLTLNWTHGTKHENPNRLLAIDVAAESCCTYHLPDYETWPYEDPTVGAFELNGRLCFVAHILNLIDTAITIHFWVMSPPPGNMDLEGHHRQPSWDLRYSFCTEHNYCFSTPWACWLEEDEMLCYMQYEILHLYGGTGEVTSSSNSGFLRWDKELQLPDAPLGSKCQFNIYGGYRPTLLSPLNFAVPPVQDDDDTNKHQFEHNMLRVLRHHR</sequence>
<dbReference type="NCBIfam" id="TIGR01640">
    <property type="entry name" value="F_box_assoc_1"/>
    <property type="match status" value="1"/>
</dbReference>
<dbReference type="InterPro" id="IPR050796">
    <property type="entry name" value="SCF_F-box_component"/>
</dbReference>
<dbReference type="InterPro" id="IPR001810">
    <property type="entry name" value="F-box_dom"/>
</dbReference>
<dbReference type="PANTHER" id="PTHR31672:SF2">
    <property type="entry name" value="F-BOX DOMAIN-CONTAINING PROTEIN"/>
    <property type="match status" value="1"/>
</dbReference>
<name>A0AAD8SK72_LOLMU</name>
<accession>A0AAD8SK72</accession>